<keyword evidence="4" id="KW-0067">ATP-binding</keyword>
<dbReference type="RefSeq" id="WP_043056836.1">
    <property type="nucleotide sequence ID" value="NZ_LXEY01000020.1"/>
</dbReference>
<dbReference type="OrthoDB" id="9803968at2"/>
<gene>
    <name evidence="8" type="ORF">A6F49_13215</name>
</gene>
<dbReference type="Pfam" id="PF13193">
    <property type="entry name" value="AMP-binding_C"/>
    <property type="match status" value="1"/>
</dbReference>
<keyword evidence="2" id="KW-0436">Ligase</keyword>
<dbReference type="FunFam" id="3.30.300.30:FF:000028">
    <property type="entry name" value="AMP-dependent synthetase"/>
    <property type="match status" value="1"/>
</dbReference>
<dbReference type="InterPro" id="IPR020845">
    <property type="entry name" value="AMP-binding_CS"/>
</dbReference>
<dbReference type="STRING" id="1837282.A6F49_13215"/>
<comment type="similarity">
    <text evidence="1">Belongs to the ATP-dependent AMP-binding enzyme family.</text>
</comment>
<keyword evidence="3" id="KW-0547">Nucleotide-binding</keyword>
<evidence type="ECO:0000256" key="4">
    <source>
        <dbReference type="ARBA" id="ARBA00022840"/>
    </source>
</evidence>
<proteinExistence type="inferred from homology"/>
<dbReference type="AlphaFoldDB" id="A0A1B7LYG8"/>
<dbReference type="InterPro" id="IPR000873">
    <property type="entry name" value="AMP-dep_synth/lig_dom"/>
</dbReference>
<organism evidence="8 9">
    <name type="scientific">Enteractinococcus helveticum</name>
    <dbReference type="NCBI Taxonomy" id="1837282"/>
    <lineage>
        <taxon>Bacteria</taxon>
        <taxon>Bacillati</taxon>
        <taxon>Actinomycetota</taxon>
        <taxon>Actinomycetes</taxon>
        <taxon>Micrococcales</taxon>
        <taxon>Micrococcaceae</taxon>
    </lineage>
</organism>
<dbReference type="InterPro" id="IPR051087">
    <property type="entry name" value="Mitochondrial_ACSM"/>
</dbReference>
<accession>A0A1B7LYG8</accession>
<dbReference type="Proteomes" id="UP000078292">
    <property type="component" value="Unassembled WGS sequence"/>
</dbReference>
<evidence type="ECO:0000256" key="5">
    <source>
        <dbReference type="SAM" id="MobiDB-lite"/>
    </source>
</evidence>
<comment type="caution">
    <text evidence="8">The sequence shown here is derived from an EMBL/GenBank/DDBJ whole genome shotgun (WGS) entry which is preliminary data.</text>
</comment>
<evidence type="ECO:0000313" key="8">
    <source>
        <dbReference type="EMBL" id="OAV60315.1"/>
    </source>
</evidence>
<dbReference type="PANTHER" id="PTHR43605:SF10">
    <property type="entry name" value="ACYL-COA SYNTHETASE MEDIUM CHAIN FAMILY MEMBER 3"/>
    <property type="match status" value="1"/>
</dbReference>
<dbReference type="PROSITE" id="PS00455">
    <property type="entry name" value="AMP_BINDING"/>
    <property type="match status" value="1"/>
</dbReference>
<feature type="compositionally biased region" description="Basic and acidic residues" evidence="5">
    <location>
        <begin position="554"/>
        <end position="564"/>
    </location>
</feature>
<dbReference type="InterPro" id="IPR025110">
    <property type="entry name" value="AMP-bd_C"/>
</dbReference>
<evidence type="ECO:0000259" key="6">
    <source>
        <dbReference type="Pfam" id="PF00501"/>
    </source>
</evidence>
<dbReference type="GO" id="GO:0006633">
    <property type="term" value="P:fatty acid biosynthetic process"/>
    <property type="evidence" value="ECO:0007669"/>
    <property type="project" value="TreeGrafter"/>
</dbReference>
<dbReference type="EMBL" id="LXEY01000020">
    <property type="protein sequence ID" value="OAV60315.1"/>
    <property type="molecule type" value="Genomic_DNA"/>
</dbReference>
<dbReference type="Gene3D" id="3.30.300.30">
    <property type="match status" value="1"/>
</dbReference>
<feature type="domain" description="AMP-dependent synthetase/ligase" evidence="6">
    <location>
        <begin position="56"/>
        <end position="414"/>
    </location>
</feature>
<evidence type="ECO:0000256" key="3">
    <source>
        <dbReference type="ARBA" id="ARBA00022741"/>
    </source>
</evidence>
<feature type="region of interest" description="Disordered" evidence="5">
    <location>
        <begin position="554"/>
        <end position="586"/>
    </location>
</feature>
<reference evidence="8 9" key="1">
    <citation type="submission" date="2016-04" db="EMBL/GenBank/DDBJ databases">
        <title>First whole genome shotgun sequence of the bacterium Enteractinococcus sp. strain UASWS1574.</title>
        <authorList>
            <person name="Crovadore J."/>
            <person name="Chablais R."/>
            <person name="Lefort F."/>
        </authorList>
    </citation>
    <scope>NUCLEOTIDE SEQUENCE [LARGE SCALE GENOMIC DNA]</scope>
    <source>
        <strain evidence="8 9">UASWS1574</strain>
    </source>
</reference>
<dbReference type="SUPFAM" id="SSF56801">
    <property type="entry name" value="Acetyl-CoA synthetase-like"/>
    <property type="match status" value="1"/>
</dbReference>
<dbReference type="GO" id="GO:0006637">
    <property type="term" value="P:acyl-CoA metabolic process"/>
    <property type="evidence" value="ECO:0007669"/>
    <property type="project" value="TreeGrafter"/>
</dbReference>
<dbReference type="InterPro" id="IPR042099">
    <property type="entry name" value="ANL_N_sf"/>
</dbReference>
<dbReference type="Pfam" id="PF00501">
    <property type="entry name" value="AMP-binding"/>
    <property type="match status" value="1"/>
</dbReference>
<name>A0A1B7LYG8_9MICC</name>
<dbReference type="GO" id="GO:0015645">
    <property type="term" value="F:fatty acid ligase activity"/>
    <property type="evidence" value="ECO:0007669"/>
    <property type="project" value="TreeGrafter"/>
</dbReference>
<sequence>MSVTDQFRQARDVLLAHRTDIEAARKRFDWPRFEHFNFALDWFDQLAATPERAHQDALVILEEDGSRYSATYAQLATRSSQVANWLGDIGVKRGDGIIVMLDNQHELWETMLAGFKLGAVLLPTTVMLTPEQLTERLERSEARWVITNPANTEKFDAVPGDFGVITTQTDQAPDDSAHPQYCYTDSYQTSNTFQPSEPTPADDTALIYFTSGTTSRSKMVAHTHVSYPVGHLSTVYWIGLEPGDKHLNVASPGWAKHAWSNFFAPLIGEATIFIYNYTRFDAQQLLSVMDRERVTSICAPPTVWRMLIQEDLTTMTNPPSKVLAAGEPLNPIVIEAVKAAWQTDIRDGFGQTETTLQIANTPGQNVKPGSLGRVLPGYEVVLLDPATDQVIIGPGEGEVCLEIEPRPVGLMKEYHKDPEKNTAAFHSGFYHTGDIMHRDADGVYTYVGRADDVFKASDYKLSPFELESAIIEHPAVSEAAVVPSPDPIRLSVPKAYVVLAAGFEPTAQTAKDILAFTDRKLPPYAKIRRLEFAELPKTISGKIRRVELRKKEAEFHGADGERTNKSRSARTTTGGYDHEYSVSDFT</sequence>
<evidence type="ECO:0000256" key="1">
    <source>
        <dbReference type="ARBA" id="ARBA00006432"/>
    </source>
</evidence>
<protein>
    <submittedName>
        <fullName evidence="8">AMP-dependent synthetase</fullName>
    </submittedName>
</protein>
<dbReference type="Gene3D" id="3.40.50.12780">
    <property type="entry name" value="N-terminal domain of ligase-like"/>
    <property type="match status" value="1"/>
</dbReference>
<dbReference type="GO" id="GO:0016405">
    <property type="term" value="F:CoA-ligase activity"/>
    <property type="evidence" value="ECO:0007669"/>
    <property type="project" value="UniProtKB-ARBA"/>
</dbReference>
<evidence type="ECO:0000256" key="2">
    <source>
        <dbReference type="ARBA" id="ARBA00022598"/>
    </source>
</evidence>
<dbReference type="InterPro" id="IPR045851">
    <property type="entry name" value="AMP-bd_C_sf"/>
</dbReference>
<dbReference type="GO" id="GO:0005524">
    <property type="term" value="F:ATP binding"/>
    <property type="evidence" value="ECO:0007669"/>
    <property type="project" value="UniProtKB-KW"/>
</dbReference>
<dbReference type="PANTHER" id="PTHR43605">
    <property type="entry name" value="ACYL-COENZYME A SYNTHETASE"/>
    <property type="match status" value="1"/>
</dbReference>
<feature type="domain" description="AMP-binding enzyme C-terminal" evidence="7">
    <location>
        <begin position="465"/>
        <end position="542"/>
    </location>
</feature>
<keyword evidence="9" id="KW-1185">Reference proteome</keyword>
<feature type="compositionally biased region" description="Basic and acidic residues" evidence="5">
    <location>
        <begin position="576"/>
        <end position="586"/>
    </location>
</feature>
<evidence type="ECO:0000313" key="9">
    <source>
        <dbReference type="Proteomes" id="UP000078292"/>
    </source>
</evidence>
<evidence type="ECO:0000259" key="7">
    <source>
        <dbReference type="Pfam" id="PF13193"/>
    </source>
</evidence>
<dbReference type="GO" id="GO:0004321">
    <property type="term" value="F:fatty-acyl-CoA synthase activity"/>
    <property type="evidence" value="ECO:0007669"/>
    <property type="project" value="TreeGrafter"/>
</dbReference>